<dbReference type="EMBL" id="LAZR01028174">
    <property type="protein sequence ID" value="KKL63427.1"/>
    <property type="molecule type" value="Genomic_DNA"/>
</dbReference>
<protein>
    <submittedName>
        <fullName evidence="1">Uncharacterized protein</fullName>
    </submittedName>
</protein>
<accession>A0A0F9GJQ9</accession>
<reference evidence="1" key="1">
    <citation type="journal article" date="2015" name="Nature">
        <title>Complex archaea that bridge the gap between prokaryotes and eukaryotes.</title>
        <authorList>
            <person name="Spang A."/>
            <person name="Saw J.H."/>
            <person name="Jorgensen S.L."/>
            <person name="Zaremba-Niedzwiedzka K."/>
            <person name="Martijn J."/>
            <person name="Lind A.E."/>
            <person name="van Eijk R."/>
            <person name="Schleper C."/>
            <person name="Guy L."/>
            <person name="Ettema T.J."/>
        </authorList>
    </citation>
    <scope>NUCLEOTIDE SEQUENCE</scope>
</reference>
<name>A0A0F9GJQ9_9ZZZZ</name>
<gene>
    <name evidence="1" type="ORF">LCGC14_2175200</name>
</gene>
<evidence type="ECO:0000313" key="1">
    <source>
        <dbReference type="EMBL" id="KKL63427.1"/>
    </source>
</evidence>
<feature type="non-terminal residue" evidence="1">
    <location>
        <position position="1"/>
    </location>
</feature>
<proteinExistence type="predicted"/>
<organism evidence="1">
    <name type="scientific">marine sediment metagenome</name>
    <dbReference type="NCBI Taxonomy" id="412755"/>
    <lineage>
        <taxon>unclassified sequences</taxon>
        <taxon>metagenomes</taxon>
        <taxon>ecological metagenomes</taxon>
    </lineage>
</organism>
<comment type="caution">
    <text evidence="1">The sequence shown here is derived from an EMBL/GenBank/DDBJ whole genome shotgun (WGS) entry which is preliminary data.</text>
</comment>
<dbReference type="AlphaFoldDB" id="A0A0F9GJQ9"/>
<sequence>PIDSIRKNLILGIIASNDLLLGLDNLMEISNLLFGVHTRRSGKITLNFNYLKFSFLKRMKKSPAGTLDQLISILYSVEKWTTNDFDNNINLVQLAMFKLSVFEKVNTYIEVNLANYGDRTKGFHKQYGVDLINDQFEVAKAIWLAIAYYVGNNKISFYSINLRYKGTQTPVGYIPSRLTDYSKILGKNVLSNYLNLIDSLIEEELLITRRQDINYDKIFAYDNALRAILEYTGIYHFEKTRSQVQNTLTHDLLIDSHQYLTHKPSPSQVSNYVNPQISTNGLLTAYEMQDQGLYNHLQLIDMWKGFPDWISSIPVKLRIEKTFNKKLLGLTIDDRKTLTTRLLEGEIVKQYTKTTQNPKLIQQLLDAAELVKDRVSKDLDPDDAHKEIRKIISERSPLFLGGEIPVWITLHNTYTGLIDILLYDPETKTIYVVDYKPDLDYNDFRKNNFVVSIPQLAAYGLTEEDLIDIQVECIMFNDAAAWVFDPNEVLAPIDAFMLEIDDTWVPPWLEFSNLVLFKKMFRLY</sequence>